<dbReference type="GO" id="GO:2000008">
    <property type="term" value="P:regulation of protein localization to cell surface"/>
    <property type="evidence" value="ECO:0007669"/>
    <property type="project" value="TreeGrafter"/>
</dbReference>
<organism evidence="3 4">
    <name type="scientific">Gossypium barbadense</name>
    <name type="common">Sea Island cotton</name>
    <name type="synonym">Hibiscus barbadensis</name>
    <dbReference type="NCBI Taxonomy" id="3634"/>
    <lineage>
        <taxon>Eukaryota</taxon>
        <taxon>Viridiplantae</taxon>
        <taxon>Streptophyta</taxon>
        <taxon>Embryophyta</taxon>
        <taxon>Tracheophyta</taxon>
        <taxon>Spermatophyta</taxon>
        <taxon>Magnoliopsida</taxon>
        <taxon>eudicotyledons</taxon>
        <taxon>Gunneridae</taxon>
        <taxon>Pentapetalae</taxon>
        <taxon>rosids</taxon>
        <taxon>malvids</taxon>
        <taxon>Malvales</taxon>
        <taxon>Malvaceae</taxon>
        <taxon>Malvoideae</taxon>
        <taxon>Gossypium</taxon>
    </lineage>
</organism>
<evidence type="ECO:0000256" key="1">
    <source>
        <dbReference type="ARBA" id="ARBA00022729"/>
    </source>
</evidence>
<name>A0A2P5WEV9_GOSBA</name>
<dbReference type="AlphaFoldDB" id="A0A2P5WEV9"/>
<dbReference type="InterPro" id="IPR008502">
    <property type="entry name" value="Prolamin-like"/>
</dbReference>
<dbReference type="Pfam" id="PF05617">
    <property type="entry name" value="Prolamin_like"/>
    <property type="match status" value="2"/>
</dbReference>
<evidence type="ECO:0000259" key="2">
    <source>
        <dbReference type="Pfam" id="PF05617"/>
    </source>
</evidence>
<dbReference type="PANTHER" id="PTHR31181:SF67">
    <property type="entry name" value="PROLAMIN-LIKE PROTEIN (DUF1278)"/>
    <property type="match status" value="1"/>
</dbReference>
<gene>
    <name evidence="3" type="ORF">GOBAR_AA31075</name>
</gene>
<dbReference type="GO" id="GO:0080155">
    <property type="term" value="P:regulation of double fertilization forming a zygote and endosperm"/>
    <property type="evidence" value="ECO:0007669"/>
    <property type="project" value="TreeGrafter"/>
</dbReference>
<proteinExistence type="predicted"/>
<keyword evidence="1" id="KW-0732">Signal</keyword>
<dbReference type="OrthoDB" id="1862203at2759"/>
<dbReference type="GO" id="GO:0005576">
    <property type="term" value="C:extracellular region"/>
    <property type="evidence" value="ECO:0007669"/>
    <property type="project" value="TreeGrafter"/>
</dbReference>
<sequence>MGNQWIFGGINGCQDFRKERLSFHGQIDTPLPRRVAELIVKEERVWDLSSTVDYLVEEEAEAIKEIQISGTGNVRQLLPPFPFAPTPGLAPFQLGAVQNCWSSLTNIQGCMTAISDSFFFGQIGAIGSACCQAITHISDDCWSKMFPFNPFFPPFLRIFCSSPTPHARPILNGISEVLPQLSSRSEVEKCWSSLSNVNGCIMEILKSLSGGTMPSPTCCNAIIKLNDDCWPKLFPFNPLFPPLLKNYCSGTAATPK</sequence>
<feature type="domain" description="Prolamin-like" evidence="2">
    <location>
        <begin position="99"/>
        <end position="157"/>
    </location>
</feature>
<dbReference type="GO" id="GO:0031982">
    <property type="term" value="C:vesicle"/>
    <property type="evidence" value="ECO:0007669"/>
    <property type="project" value="TreeGrafter"/>
</dbReference>
<evidence type="ECO:0000313" key="3">
    <source>
        <dbReference type="EMBL" id="PPR89615.1"/>
    </source>
</evidence>
<evidence type="ECO:0000313" key="4">
    <source>
        <dbReference type="Proteomes" id="UP000239757"/>
    </source>
</evidence>
<dbReference type="GO" id="GO:0009567">
    <property type="term" value="P:double fertilization forming a zygote and endosperm"/>
    <property type="evidence" value="ECO:0007669"/>
    <property type="project" value="TreeGrafter"/>
</dbReference>
<dbReference type="EMBL" id="KZ667887">
    <property type="protein sequence ID" value="PPR89615.1"/>
    <property type="molecule type" value="Genomic_DNA"/>
</dbReference>
<dbReference type="PANTHER" id="PTHR31181">
    <property type="entry name" value="EGG CELL-SECRETED PROTEIN 1.4"/>
    <property type="match status" value="1"/>
</dbReference>
<dbReference type="Proteomes" id="UP000239757">
    <property type="component" value="Unassembled WGS sequence"/>
</dbReference>
<protein>
    <recommendedName>
        <fullName evidence="2">Prolamin-like domain-containing protein</fullName>
    </recommendedName>
</protein>
<reference evidence="3 4" key="1">
    <citation type="submission" date="2015-01" db="EMBL/GenBank/DDBJ databases">
        <title>Genome of allotetraploid Gossypium barbadense reveals genomic plasticity and fiber elongation in cotton evolution.</title>
        <authorList>
            <person name="Chen X."/>
            <person name="Liu X."/>
            <person name="Zhao B."/>
            <person name="Zheng H."/>
            <person name="Hu Y."/>
            <person name="Lu G."/>
            <person name="Yang C."/>
            <person name="Chen J."/>
            <person name="Shan C."/>
            <person name="Zhang L."/>
            <person name="Zhou Y."/>
            <person name="Wang L."/>
            <person name="Guo W."/>
            <person name="Bai Y."/>
            <person name="Ruan J."/>
            <person name="Shangguan X."/>
            <person name="Mao Y."/>
            <person name="Jiang J."/>
            <person name="Zhu Y."/>
            <person name="Lei J."/>
            <person name="Kang H."/>
            <person name="Chen S."/>
            <person name="He X."/>
            <person name="Wang R."/>
            <person name="Wang Y."/>
            <person name="Chen J."/>
            <person name="Wang L."/>
            <person name="Yu S."/>
            <person name="Wang B."/>
            <person name="Wei J."/>
            <person name="Song S."/>
            <person name="Lu X."/>
            <person name="Gao Z."/>
            <person name="Gu W."/>
            <person name="Deng X."/>
            <person name="Ma D."/>
            <person name="Wang S."/>
            <person name="Liang W."/>
            <person name="Fang L."/>
            <person name="Cai C."/>
            <person name="Zhu X."/>
            <person name="Zhou B."/>
            <person name="Zhang Y."/>
            <person name="Chen Z."/>
            <person name="Xu S."/>
            <person name="Zhu R."/>
            <person name="Wang S."/>
            <person name="Zhang T."/>
            <person name="Zhao G."/>
        </authorList>
    </citation>
    <scope>NUCLEOTIDE SEQUENCE [LARGE SCALE GENOMIC DNA]</scope>
    <source>
        <strain evidence="4">cv. Xinhai21</strain>
        <tissue evidence="3">Leaf</tissue>
    </source>
</reference>
<accession>A0A2P5WEV9</accession>
<feature type="domain" description="Prolamin-like" evidence="2">
    <location>
        <begin position="189"/>
        <end position="249"/>
    </location>
</feature>